<organism evidence="10 11">
    <name type="scientific">Ephemerocybe angulata</name>
    <dbReference type="NCBI Taxonomy" id="980116"/>
    <lineage>
        <taxon>Eukaryota</taxon>
        <taxon>Fungi</taxon>
        <taxon>Dikarya</taxon>
        <taxon>Basidiomycota</taxon>
        <taxon>Agaricomycotina</taxon>
        <taxon>Agaricomycetes</taxon>
        <taxon>Agaricomycetidae</taxon>
        <taxon>Agaricales</taxon>
        <taxon>Agaricineae</taxon>
        <taxon>Psathyrellaceae</taxon>
        <taxon>Ephemerocybe</taxon>
    </lineage>
</organism>
<name>A0A8H5FFR0_9AGAR</name>
<dbReference type="Proteomes" id="UP000541558">
    <property type="component" value="Unassembled WGS sequence"/>
</dbReference>
<keyword evidence="2 7" id="KW-0378">Hydrolase</keyword>
<dbReference type="InterPro" id="IPR029070">
    <property type="entry name" value="Chitinase_insertion_sf"/>
</dbReference>
<evidence type="ECO:0000256" key="4">
    <source>
        <dbReference type="ARBA" id="ARBA00023277"/>
    </source>
</evidence>
<feature type="domain" description="PX" evidence="8">
    <location>
        <begin position="2"/>
        <end position="115"/>
    </location>
</feature>
<comment type="catalytic activity">
    <reaction evidence="1">
        <text>Random endo-hydrolysis of N-acetyl-beta-D-glucosaminide (1-&gt;4)-beta-linkages in chitin and chitodextrins.</text>
        <dbReference type="EC" id="3.2.1.14"/>
    </reaction>
</comment>
<feature type="domain" description="GH18" evidence="9">
    <location>
        <begin position="194"/>
        <end position="629"/>
    </location>
</feature>
<dbReference type="InterPro" id="IPR001579">
    <property type="entry name" value="Glyco_hydro_18_chit_AS"/>
</dbReference>
<dbReference type="PROSITE" id="PS51910">
    <property type="entry name" value="GH18_2"/>
    <property type="match status" value="1"/>
</dbReference>
<comment type="caution">
    <text evidence="10">The sequence shown here is derived from an EMBL/GenBank/DDBJ whole genome shotgun (WGS) entry which is preliminary data.</text>
</comment>
<dbReference type="GO" id="GO:0005576">
    <property type="term" value="C:extracellular region"/>
    <property type="evidence" value="ECO:0007669"/>
    <property type="project" value="TreeGrafter"/>
</dbReference>
<dbReference type="Gene3D" id="3.10.50.10">
    <property type="match status" value="1"/>
</dbReference>
<dbReference type="InterPro" id="IPR011583">
    <property type="entry name" value="Chitinase_II/V-like_cat"/>
</dbReference>
<dbReference type="GO" id="GO:0006032">
    <property type="term" value="P:chitin catabolic process"/>
    <property type="evidence" value="ECO:0007669"/>
    <property type="project" value="UniProtKB-KW"/>
</dbReference>
<dbReference type="Pfam" id="PF00704">
    <property type="entry name" value="Glyco_hydro_18"/>
    <property type="match status" value="1"/>
</dbReference>
<evidence type="ECO:0000259" key="9">
    <source>
        <dbReference type="PROSITE" id="PS51910"/>
    </source>
</evidence>
<dbReference type="InterPro" id="IPR036871">
    <property type="entry name" value="PX_dom_sf"/>
</dbReference>
<dbReference type="GO" id="GO:0008061">
    <property type="term" value="F:chitin binding"/>
    <property type="evidence" value="ECO:0007669"/>
    <property type="project" value="InterPro"/>
</dbReference>
<keyword evidence="6" id="KW-0624">Polysaccharide degradation</keyword>
<dbReference type="SUPFAM" id="SSF64268">
    <property type="entry name" value="PX domain"/>
    <property type="match status" value="1"/>
</dbReference>
<keyword evidence="5 7" id="KW-0326">Glycosidase</keyword>
<dbReference type="InterPro" id="IPR001223">
    <property type="entry name" value="Glyco_hydro18_cat"/>
</dbReference>
<dbReference type="Gene3D" id="3.30.1520.10">
    <property type="entry name" value="Phox-like domain"/>
    <property type="match status" value="1"/>
</dbReference>
<dbReference type="InterPro" id="IPR017853">
    <property type="entry name" value="GH"/>
</dbReference>
<evidence type="ECO:0000256" key="1">
    <source>
        <dbReference type="ARBA" id="ARBA00000822"/>
    </source>
</evidence>
<dbReference type="AlphaFoldDB" id="A0A8H5FFR0"/>
<dbReference type="SMART" id="SM00636">
    <property type="entry name" value="Glyco_18"/>
    <property type="match status" value="1"/>
</dbReference>
<keyword evidence="3" id="KW-0146">Chitin degradation</keyword>
<dbReference type="GO" id="GO:0000272">
    <property type="term" value="P:polysaccharide catabolic process"/>
    <property type="evidence" value="ECO:0007669"/>
    <property type="project" value="UniProtKB-KW"/>
</dbReference>
<evidence type="ECO:0000256" key="7">
    <source>
        <dbReference type="RuleBase" id="RU000489"/>
    </source>
</evidence>
<dbReference type="Gene3D" id="3.20.20.80">
    <property type="entry name" value="Glycosidases"/>
    <property type="match status" value="2"/>
</dbReference>
<dbReference type="EMBL" id="JAACJK010000065">
    <property type="protein sequence ID" value="KAF5334917.1"/>
    <property type="molecule type" value="Genomic_DNA"/>
</dbReference>
<evidence type="ECO:0000256" key="3">
    <source>
        <dbReference type="ARBA" id="ARBA00023024"/>
    </source>
</evidence>
<dbReference type="SUPFAM" id="SSF54556">
    <property type="entry name" value="Chitinase insertion domain"/>
    <property type="match status" value="1"/>
</dbReference>
<sequence length="629" mass="66212">MTSVPTITVPGHTTASSPRPHILYTVNVLKNNKETSVKRRYSEFVTLHDVLKDPFNLPPKRLLTTTFLPSAWADDTLIEERKQGLAEYLTDLASSSKYKYHTALHQFLLGEETTTSNSLNSDGGPTRDGFDLEDALPSTLPRKAALTLAAMGLNRPTGADVVSFLAAPAAASASASDSGAIKAAAETGTAATGMHSAAYYPGWSASAMPPEKVDFSKFDILYFAFAMPNSSSGLTWEGSDKDVLRRLVTSARKSGKGTKIALSVGGWGGCYWFSQACSTASNRKKFVAALMDAVKTYDLDGIDIDWEYPNSPGAGNPYSANDAANLLALMKALRTQLGTCAILAAAVSHLPWLGSNGKPLTDVTDFAAVMTYINIMNYDVWGASGTPGPNAPMGNLCGTSKQPQASAQAALAQWKAAGFPANKQSLGLALYGWVSQSTKTVLSGASLPAANFLVLAKTEGKSEDDLQFLNGAHPRTKDGVVAQSAATESGAAAPAAVVAAAAATEDESDATKANGEVLVQAAATANLQKWFGQQIPFKTIVSSGALAKKSDGTYTGSGGFTMGWDNCSNTPYLFNASQKTVISYDDTWSLNDKAKFAKSSGMAGCFTWSCDQDDGYALQNAIRKALGKS</sequence>
<gene>
    <name evidence="10" type="ORF">D9611_009998</name>
</gene>
<dbReference type="SUPFAM" id="SSF51445">
    <property type="entry name" value="(Trans)glycosidases"/>
    <property type="match status" value="1"/>
</dbReference>
<dbReference type="Pfam" id="PF00787">
    <property type="entry name" value="PX"/>
    <property type="match status" value="1"/>
</dbReference>
<evidence type="ECO:0000313" key="10">
    <source>
        <dbReference type="EMBL" id="KAF5334917.1"/>
    </source>
</evidence>
<dbReference type="OrthoDB" id="73875at2759"/>
<dbReference type="PROSITE" id="PS01095">
    <property type="entry name" value="GH18_1"/>
    <property type="match status" value="1"/>
</dbReference>
<dbReference type="GO" id="GO:0035091">
    <property type="term" value="F:phosphatidylinositol binding"/>
    <property type="evidence" value="ECO:0007669"/>
    <property type="project" value="InterPro"/>
</dbReference>
<keyword evidence="11" id="KW-1185">Reference proteome</keyword>
<evidence type="ECO:0000256" key="5">
    <source>
        <dbReference type="ARBA" id="ARBA00023295"/>
    </source>
</evidence>
<evidence type="ECO:0000256" key="2">
    <source>
        <dbReference type="ARBA" id="ARBA00022801"/>
    </source>
</evidence>
<evidence type="ECO:0008006" key="12">
    <source>
        <dbReference type="Google" id="ProtNLM"/>
    </source>
</evidence>
<dbReference type="PANTHER" id="PTHR11177:SF317">
    <property type="entry name" value="CHITINASE 12-RELATED"/>
    <property type="match status" value="1"/>
</dbReference>
<evidence type="ECO:0000256" key="6">
    <source>
        <dbReference type="ARBA" id="ARBA00023326"/>
    </source>
</evidence>
<evidence type="ECO:0000259" key="8">
    <source>
        <dbReference type="PROSITE" id="PS50195"/>
    </source>
</evidence>
<dbReference type="PROSITE" id="PS50195">
    <property type="entry name" value="PX"/>
    <property type="match status" value="1"/>
</dbReference>
<accession>A0A8H5FFR0</accession>
<protein>
    <recommendedName>
        <fullName evidence="12">Chitinase</fullName>
    </recommendedName>
</protein>
<keyword evidence="4" id="KW-0119">Carbohydrate metabolism</keyword>
<dbReference type="SMART" id="SM00312">
    <property type="entry name" value="PX"/>
    <property type="match status" value="1"/>
</dbReference>
<dbReference type="PANTHER" id="PTHR11177">
    <property type="entry name" value="CHITINASE"/>
    <property type="match status" value="1"/>
</dbReference>
<reference evidence="10 11" key="1">
    <citation type="journal article" date="2020" name="ISME J.">
        <title>Uncovering the hidden diversity of litter-decomposition mechanisms in mushroom-forming fungi.</title>
        <authorList>
            <person name="Floudas D."/>
            <person name="Bentzer J."/>
            <person name="Ahren D."/>
            <person name="Johansson T."/>
            <person name="Persson P."/>
            <person name="Tunlid A."/>
        </authorList>
    </citation>
    <scope>NUCLEOTIDE SEQUENCE [LARGE SCALE GENOMIC DNA]</scope>
    <source>
        <strain evidence="10 11">CBS 175.51</strain>
    </source>
</reference>
<dbReference type="InterPro" id="IPR001683">
    <property type="entry name" value="PX_dom"/>
</dbReference>
<dbReference type="InterPro" id="IPR050314">
    <property type="entry name" value="Glycosyl_Hydrlase_18"/>
</dbReference>
<dbReference type="GO" id="GO:0008843">
    <property type="term" value="F:endochitinase activity"/>
    <property type="evidence" value="ECO:0007669"/>
    <property type="project" value="UniProtKB-EC"/>
</dbReference>
<evidence type="ECO:0000313" key="11">
    <source>
        <dbReference type="Proteomes" id="UP000541558"/>
    </source>
</evidence>
<proteinExistence type="predicted"/>